<evidence type="ECO:0000256" key="6">
    <source>
        <dbReference type="ARBA" id="ARBA00022967"/>
    </source>
</evidence>
<evidence type="ECO:0000259" key="14">
    <source>
        <dbReference type="PROSITE" id="PS50893"/>
    </source>
</evidence>
<name>A0ABD5RB84_9EURY</name>
<dbReference type="Gene3D" id="2.40.50.140">
    <property type="entry name" value="Nucleic acid-binding proteins"/>
    <property type="match status" value="1"/>
</dbReference>
<dbReference type="GO" id="GO:0005886">
    <property type="term" value="C:plasma membrane"/>
    <property type="evidence" value="ECO:0007669"/>
    <property type="project" value="UniProtKB-SubCell"/>
</dbReference>
<comment type="subunit">
    <text evidence="12">The complex is composed of two ATP-binding proteins (XacJ and XacK), two transmembrane proteins (XacH and XacI) and a solute-binding protein (XacG).</text>
</comment>
<keyword evidence="3" id="KW-1003">Cell membrane</keyword>
<dbReference type="PANTHER" id="PTHR43875">
    <property type="entry name" value="MALTODEXTRIN IMPORT ATP-BINDING PROTEIN MSMX"/>
    <property type="match status" value="1"/>
</dbReference>
<keyword evidence="5 15" id="KW-0067">ATP-binding</keyword>
<dbReference type="InterPro" id="IPR003439">
    <property type="entry name" value="ABC_transporter-like_ATP-bd"/>
</dbReference>
<dbReference type="SMART" id="SM00382">
    <property type="entry name" value="AAA"/>
    <property type="match status" value="1"/>
</dbReference>
<dbReference type="FunFam" id="3.40.50.300:FF:000042">
    <property type="entry name" value="Maltose/maltodextrin ABC transporter, ATP-binding protein"/>
    <property type="match status" value="1"/>
</dbReference>
<comment type="similarity">
    <text evidence="11">Belongs to the ABC transporter superfamily. Carbohydrate uptake transporter-1 (CUT1) (TC 3.A.1.1) family.</text>
</comment>
<evidence type="ECO:0000256" key="8">
    <source>
        <dbReference type="ARBA" id="ARBA00050355"/>
    </source>
</evidence>
<comment type="caution">
    <text evidence="15">The sequence shown here is derived from an EMBL/GenBank/DDBJ whole genome shotgun (WGS) entry which is preliminary data.</text>
</comment>
<reference evidence="15 16" key="1">
    <citation type="journal article" date="2019" name="Int. J. Syst. Evol. Microbiol.">
        <title>The Global Catalogue of Microorganisms (GCM) 10K type strain sequencing project: providing services to taxonomists for standard genome sequencing and annotation.</title>
        <authorList>
            <consortium name="The Broad Institute Genomics Platform"/>
            <consortium name="The Broad Institute Genome Sequencing Center for Infectious Disease"/>
            <person name="Wu L."/>
            <person name="Ma J."/>
        </authorList>
    </citation>
    <scope>NUCLEOTIDE SEQUENCE [LARGE SCALE GENOMIC DNA]</scope>
    <source>
        <strain evidence="15 16">CGMCC 1.12237</strain>
    </source>
</reference>
<evidence type="ECO:0000256" key="13">
    <source>
        <dbReference type="ARBA" id="ARBA00066315"/>
    </source>
</evidence>
<comment type="catalytic activity">
    <reaction evidence="9">
        <text>L-arabinose(out) + ATP + H2O = L-arabinose(in) + ADP + phosphate + H(+)</text>
        <dbReference type="Rhea" id="RHEA:30007"/>
        <dbReference type="ChEBI" id="CHEBI:15377"/>
        <dbReference type="ChEBI" id="CHEBI:15378"/>
        <dbReference type="ChEBI" id="CHEBI:17535"/>
        <dbReference type="ChEBI" id="CHEBI:30616"/>
        <dbReference type="ChEBI" id="CHEBI:43474"/>
        <dbReference type="ChEBI" id="CHEBI:456216"/>
        <dbReference type="EC" id="7.5.2.13"/>
    </reaction>
    <physiologicalReaction direction="left-to-right" evidence="9">
        <dbReference type="Rhea" id="RHEA:30008"/>
    </physiologicalReaction>
</comment>
<evidence type="ECO:0000256" key="12">
    <source>
        <dbReference type="ARBA" id="ARBA00065962"/>
    </source>
</evidence>
<dbReference type="EMBL" id="JBHSKX010000001">
    <property type="protein sequence ID" value="MFC5367136.1"/>
    <property type="molecule type" value="Genomic_DNA"/>
</dbReference>
<dbReference type="InterPro" id="IPR015855">
    <property type="entry name" value="ABC_transpr_MalK-like"/>
</dbReference>
<organism evidence="15 16">
    <name type="scientific">Salinirubrum litoreum</name>
    <dbReference type="NCBI Taxonomy" id="1126234"/>
    <lineage>
        <taxon>Archaea</taxon>
        <taxon>Methanobacteriati</taxon>
        <taxon>Methanobacteriota</taxon>
        <taxon>Stenosarchaea group</taxon>
        <taxon>Halobacteria</taxon>
        <taxon>Halobacteriales</taxon>
        <taxon>Haloferacaceae</taxon>
        <taxon>Salinirubrum</taxon>
    </lineage>
</organism>
<dbReference type="NCBIfam" id="NF008653">
    <property type="entry name" value="PRK11650.1"/>
    <property type="match status" value="1"/>
</dbReference>
<keyword evidence="6" id="KW-1278">Translocase</keyword>
<evidence type="ECO:0000256" key="10">
    <source>
        <dbReference type="ARBA" id="ARBA00053454"/>
    </source>
</evidence>
<evidence type="ECO:0000256" key="1">
    <source>
        <dbReference type="ARBA" id="ARBA00004202"/>
    </source>
</evidence>
<evidence type="ECO:0000313" key="15">
    <source>
        <dbReference type="EMBL" id="MFC5367136.1"/>
    </source>
</evidence>
<feature type="domain" description="ABC transporter" evidence="14">
    <location>
        <begin position="4"/>
        <end position="235"/>
    </location>
</feature>
<dbReference type="SUPFAM" id="SSF50331">
    <property type="entry name" value="MOP-like"/>
    <property type="match status" value="1"/>
</dbReference>
<sequence length="371" mass="40804">MSGVTFRDVKKMYGDILAVENVDLGIEDGEFVSILGPSGSGKSTVLRMVAGLEEISAGEIAIGDRVINDVHPRDRGIAMVFQNYALYPHMTVKENMSYGLRLTTDLSSEEIDTRVVEAAEMLGIEEHLDKKPANLSGGQQQRVATGRAIVREPEVFLMDEPLSNLDAKLKMHMRTELQRIQEDLDTTTLYVTHDQEEAMTMSDRIVIIANGTIQQVGTPDEIYNHPANMFVADFIGSPAMNQFDVRLDGTTLVGDGFEYDLSDRLAERARSNLTGDRLVLGIRPEDIRLAEESGGNTIETRVDVVEPVGSDNYLYVTLAGQECTVRADADVRPSTGDSALVTFDESDVHLFDAETETNVLTQTDEPLTPTA</sequence>
<accession>A0ABD5RB84</accession>
<evidence type="ECO:0000256" key="5">
    <source>
        <dbReference type="ARBA" id="ARBA00022840"/>
    </source>
</evidence>
<dbReference type="InterPro" id="IPR013611">
    <property type="entry name" value="Transp-assoc_OB_typ2"/>
</dbReference>
<dbReference type="InterPro" id="IPR003593">
    <property type="entry name" value="AAA+_ATPase"/>
</dbReference>
<evidence type="ECO:0000256" key="2">
    <source>
        <dbReference type="ARBA" id="ARBA00022448"/>
    </source>
</evidence>
<dbReference type="EC" id="7.5.2.13" evidence="13"/>
<comment type="function">
    <text evidence="10">Part of the ABC transporter complex XacGHIJK involved in the uptake of xylose and arabinose. Responsible for energy coupling to the transport system.</text>
</comment>
<dbReference type="Gene3D" id="2.40.50.100">
    <property type="match status" value="1"/>
</dbReference>
<dbReference type="PROSITE" id="PS50893">
    <property type="entry name" value="ABC_TRANSPORTER_2"/>
    <property type="match status" value="1"/>
</dbReference>
<dbReference type="Pfam" id="PF00005">
    <property type="entry name" value="ABC_tran"/>
    <property type="match status" value="1"/>
</dbReference>
<proteinExistence type="inferred from homology"/>
<keyword evidence="16" id="KW-1185">Reference proteome</keyword>
<gene>
    <name evidence="15" type="ORF">ACFPJ5_09295</name>
</gene>
<evidence type="ECO:0000256" key="3">
    <source>
        <dbReference type="ARBA" id="ARBA00022475"/>
    </source>
</evidence>
<dbReference type="GO" id="GO:1902495">
    <property type="term" value="C:transmembrane transporter complex"/>
    <property type="evidence" value="ECO:0007669"/>
    <property type="project" value="UniProtKB-ARBA"/>
</dbReference>
<keyword evidence="4" id="KW-0547">Nucleotide-binding</keyword>
<evidence type="ECO:0000256" key="9">
    <source>
        <dbReference type="ARBA" id="ARBA00051890"/>
    </source>
</evidence>
<evidence type="ECO:0000256" key="7">
    <source>
        <dbReference type="ARBA" id="ARBA00023136"/>
    </source>
</evidence>
<dbReference type="InterPro" id="IPR012340">
    <property type="entry name" value="NA-bd_OB-fold"/>
</dbReference>
<dbReference type="SUPFAM" id="SSF52540">
    <property type="entry name" value="P-loop containing nucleoside triphosphate hydrolases"/>
    <property type="match status" value="1"/>
</dbReference>
<dbReference type="Proteomes" id="UP001596201">
    <property type="component" value="Unassembled WGS sequence"/>
</dbReference>
<evidence type="ECO:0000256" key="4">
    <source>
        <dbReference type="ARBA" id="ARBA00022741"/>
    </source>
</evidence>
<dbReference type="RefSeq" id="WP_227231464.1">
    <property type="nucleotide sequence ID" value="NZ_JAJCVJ010000004.1"/>
</dbReference>
<dbReference type="Gene3D" id="3.40.50.300">
    <property type="entry name" value="P-loop containing nucleotide triphosphate hydrolases"/>
    <property type="match status" value="1"/>
</dbReference>
<dbReference type="GO" id="GO:0005524">
    <property type="term" value="F:ATP binding"/>
    <property type="evidence" value="ECO:0007669"/>
    <property type="project" value="UniProtKB-KW"/>
</dbReference>
<dbReference type="InterPro" id="IPR047641">
    <property type="entry name" value="ABC_transpr_MalK/UgpC-like"/>
</dbReference>
<dbReference type="Pfam" id="PF08402">
    <property type="entry name" value="TOBE_2"/>
    <property type="match status" value="1"/>
</dbReference>
<evidence type="ECO:0000313" key="16">
    <source>
        <dbReference type="Proteomes" id="UP001596201"/>
    </source>
</evidence>
<comment type="catalytic activity">
    <reaction evidence="8">
        <text>D-xylose(out) + ATP + H2O = D-xylose(in) + ADP + phosphate + H(+)</text>
        <dbReference type="Rhea" id="RHEA:29899"/>
        <dbReference type="ChEBI" id="CHEBI:15377"/>
        <dbReference type="ChEBI" id="CHEBI:15378"/>
        <dbReference type="ChEBI" id="CHEBI:30616"/>
        <dbReference type="ChEBI" id="CHEBI:43474"/>
        <dbReference type="ChEBI" id="CHEBI:53455"/>
        <dbReference type="ChEBI" id="CHEBI:456216"/>
        <dbReference type="EC" id="7.5.2.13"/>
    </reaction>
    <physiologicalReaction direction="left-to-right" evidence="8">
        <dbReference type="Rhea" id="RHEA:29900"/>
    </physiologicalReaction>
</comment>
<protein>
    <recommendedName>
        <fullName evidence="13">ABC-type D-xylose/L-arabinose transporter</fullName>
        <ecNumber evidence="13">7.5.2.13</ecNumber>
    </recommendedName>
</protein>
<keyword evidence="7" id="KW-0472">Membrane</keyword>
<dbReference type="AlphaFoldDB" id="A0ABD5RB84"/>
<dbReference type="CDD" id="cd03301">
    <property type="entry name" value="ABC_MalK_N"/>
    <property type="match status" value="1"/>
</dbReference>
<dbReference type="PANTHER" id="PTHR43875:SF15">
    <property type="entry name" value="TREHALOSE IMPORT ATP-BINDING PROTEIN SUGC"/>
    <property type="match status" value="1"/>
</dbReference>
<dbReference type="GO" id="GO:0022857">
    <property type="term" value="F:transmembrane transporter activity"/>
    <property type="evidence" value="ECO:0007669"/>
    <property type="project" value="UniProtKB-ARBA"/>
</dbReference>
<evidence type="ECO:0000256" key="11">
    <source>
        <dbReference type="ARBA" id="ARBA00061029"/>
    </source>
</evidence>
<dbReference type="InterPro" id="IPR027417">
    <property type="entry name" value="P-loop_NTPase"/>
</dbReference>
<comment type="subcellular location">
    <subcellularLocation>
        <location evidence="1">Cell membrane</location>
        <topology evidence="1">Peripheral membrane protein</topology>
    </subcellularLocation>
</comment>
<dbReference type="InterPro" id="IPR008995">
    <property type="entry name" value="Mo/tungstate-bd_C_term_dom"/>
</dbReference>
<keyword evidence="2" id="KW-0813">Transport</keyword>